<dbReference type="RefSeq" id="WP_089283958.1">
    <property type="nucleotide sequence ID" value="NZ_FZOJ01000018.1"/>
</dbReference>
<evidence type="ECO:0000313" key="3">
    <source>
        <dbReference type="EMBL" id="SNS72134.1"/>
    </source>
</evidence>
<dbReference type="Gene3D" id="3.40.50.1820">
    <property type="entry name" value="alpha/beta hydrolase"/>
    <property type="match status" value="1"/>
</dbReference>
<accession>A0A239GVQ5</accession>
<dbReference type="InterPro" id="IPR000073">
    <property type="entry name" value="AB_hydrolase_1"/>
</dbReference>
<evidence type="ECO:0000259" key="2">
    <source>
        <dbReference type="Pfam" id="PF00561"/>
    </source>
</evidence>
<dbReference type="AlphaFoldDB" id="A0A239GVQ5"/>
<evidence type="ECO:0000256" key="1">
    <source>
        <dbReference type="SAM" id="Phobius"/>
    </source>
</evidence>
<reference evidence="3 4" key="1">
    <citation type="submission" date="2017-06" db="EMBL/GenBank/DDBJ databases">
        <authorList>
            <person name="Kim H.J."/>
            <person name="Triplett B.A."/>
        </authorList>
    </citation>
    <scope>NUCLEOTIDE SEQUENCE [LARGE SCALE GENOMIC DNA]</scope>
    <source>
        <strain evidence="3 4">SCA</strain>
    </source>
</reference>
<feature type="domain" description="AB hydrolase-1" evidence="2">
    <location>
        <begin position="117"/>
        <end position="197"/>
    </location>
</feature>
<keyword evidence="1" id="KW-0812">Transmembrane</keyword>
<name>A0A239GVQ5_9FIRM</name>
<keyword evidence="4" id="KW-1185">Reference proteome</keyword>
<proteinExistence type="predicted"/>
<dbReference type="OrthoDB" id="9777090at2"/>
<dbReference type="InterPro" id="IPR029058">
    <property type="entry name" value="AB_hydrolase_fold"/>
</dbReference>
<evidence type="ECO:0000313" key="4">
    <source>
        <dbReference type="Proteomes" id="UP000198304"/>
    </source>
</evidence>
<dbReference type="SUPFAM" id="SSF53474">
    <property type="entry name" value="alpha/beta-Hydrolases"/>
    <property type="match status" value="1"/>
</dbReference>
<organism evidence="3 4">
    <name type="scientific">Anaerovirgula multivorans</name>
    <dbReference type="NCBI Taxonomy" id="312168"/>
    <lineage>
        <taxon>Bacteria</taxon>
        <taxon>Bacillati</taxon>
        <taxon>Bacillota</taxon>
        <taxon>Clostridia</taxon>
        <taxon>Peptostreptococcales</taxon>
        <taxon>Natronincolaceae</taxon>
        <taxon>Anaerovirgula</taxon>
    </lineage>
</organism>
<keyword evidence="1" id="KW-0472">Membrane</keyword>
<protein>
    <recommendedName>
        <fullName evidence="2">AB hydrolase-1 domain-containing protein</fullName>
    </recommendedName>
</protein>
<keyword evidence="1" id="KW-1133">Transmembrane helix</keyword>
<dbReference type="Proteomes" id="UP000198304">
    <property type="component" value="Unassembled WGS sequence"/>
</dbReference>
<dbReference type="EMBL" id="FZOJ01000018">
    <property type="protein sequence ID" value="SNS72134.1"/>
    <property type="molecule type" value="Genomic_DNA"/>
</dbReference>
<gene>
    <name evidence="3" type="ORF">SAMN05446037_101872</name>
</gene>
<feature type="transmembrane region" description="Helical" evidence="1">
    <location>
        <begin position="20"/>
        <end position="42"/>
    </location>
</feature>
<dbReference type="PANTHER" id="PTHR12277">
    <property type="entry name" value="ALPHA/BETA HYDROLASE DOMAIN-CONTAINING PROTEIN"/>
    <property type="match status" value="1"/>
</dbReference>
<sequence length="289" mass="33065">MNKFNVTTRKLEQKEVLKIIKRIVIVSIGVYIFLLLFTHFFLERIILWPRKLSQEVPSLSIQQGCIENIELKMKDGTIIRGWFIKKIKSEKMNLLIYFGANAEELSSVISKMANIDEWSVALINYRGYGMSEGSATETTLYSDSEEIYDYFINREDINKSNIVVMGRSIGTGVATYLAEKRKISAVILVSPYDNLPNLVQNKCLIVPANLILPHKYDSIGRAPSIEQPLLILTGSEDGLIPIGHSKRLKEAWGGKVFYEELFGESHNSIDDVEEYWNKIEKFLFEQESL</sequence>
<dbReference type="PANTHER" id="PTHR12277:SF81">
    <property type="entry name" value="PROTEIN ABHD13"/>
    <property type="match status" value="1"/>
</dbReference>
<dbReference type="Pfam" id="PF00561">
    <property type="entry name" value="Abhydrolase_1"/>
    <property type="match status" value="1"/>
</dbReference>